<dbReference type="HAMAP" id="MF_01931">
    <property type="entry name" value="PurF"/>
    <property type="match status" value="1"/>
</dbReference>
<dbReference type="Gene3D" id="3.60.20.10">
    <property type="entry name" value="Glutamine Phosphoribosylpyrophosphate, subunit 1, domain 1"/>
    <property type="match status" value="1"/>
</dbReference>
<dbReference type="NCBIfam" id="TIGR01134">
    <property type="entry name" value="purF"/>
    <property type="match status" value="1"/>
</dbReference>
<dbReference type="HOGENOM" id="CLU_022389_3_2_9"/>
<evidence type="ECO:0000256" key="1">
    <source>
        <dbReference type="ARBA" id="ARBA00005209"/>
    </source>
</evidence>
<dbReference type="Proteomes" id="UP000010795">
    <property type="component" value="Chromosome"/>
</dbReference>
<dbReference type="PIRSF" id="PIRSF000485">
    <property type="entry name" value="Amd_phspho_trans"/>
    <property type="match status" value="1"/>
</dbReference>
<keyword evidence="6 7" id="KW-0315">Glutamine amidotransferase</keyword>
<feature type="active site" description="Nucleophile" evidence="7 9">
    <location>
        <position position="36"/>
    </location>
</feature>
<dbReference type="InterPro" id="IPR017932">
    <property type="entry name" value="GATase_2_dom"/>
</dbReference>
<keyword evidence="7 10" id="KW-0460">Magnesium</keyword>
<comment type="function">
    <text evidence="7">Catalyzes the formation of phosphoribosylamine from phosphoribosylpyrophosphate (PRPP) and glutamine.</text>
</comment>
<name>L0EFU9_THECK</name>
<dbReference type="GO" id="GO:0051539">
    <property type="term" value="F:4 iron, 4 sulfur cluster binding"/>
    <property type="evidence" value="ECO:0007669"/>
    <property type="project" value="UniProtKB-KW"/>
</dbReference>
<dbReference type="InterPro" id="IPR029055">
    <property type="entry name" value="Ntn_hydrolases_N"/>
</dbReference>
<feature type="binding site" evidence="7 11">
    <location>
        <position position="420"/>
    </location>
    <ligand>
        <name>[4Fe-4S] cluster</name>
        <dbReference type="ChEBI" id="CHEBI:49883"/>
    </ligand>
</feature>
<comment type="cofactor">
    <cofactor evidence="7 11">
        <name>[4Fe-4S] cluster</name>
        <dbReference type="ChEBI" id="CHEBI:49883"/>
    </cofactor>
    <text evidence="7 11">Binds 1 [4Fe-4S] cluster per subunit.</text>
</comment>
<keyword evidence="7 11" id="KW-0408">Iron</keyword>
<keyword evidence="7 11" id="KW-0411">Iron-sulfur</keyword>
<evidence type="ECO:0000256" key="5">
    <source>
        <dbReference type="ARBA" id="ARBA00022755"/>
    </source>
</evidence>
<dbReference type="InterPro" id="IPR029057">
    <property type="entry name" value="PRTase-like"/>
</dbReference>
<dbReference type="RefSeq" id="WP_015255891.1">
    <property type="nucleotide sequence ID" value="NC_019897.1"/>
</dbReference>
<dbReference type="GO" id="GO:0000287">
    <property type="term" value="F:magnesium ion binding"/>
    <property type="evidence" value="ECO:0007669"/>
    <property type="project" value="UniProtKB-UniRule"/>
</dbReference>
<dbReference type="PANTHER" id="PTHR11907">
    <property type="entry name" value="AMIDOPHOSPHORIBOSYLTRANSFERASE"/>
    <property type="match status" value="1"/>
</dbReference>
<dbReference type="GO" id="GO:0009113">
    <property type="term" value="P:purine nucleobase biosynthetic process"/>
    <property type="evidence" value="ECO:0007669"/>
    <property type="project" value="UniProtKB-UniRule"/>
</dbReference>
<keyword evidence="14" id="KW-1185">Reference proteome</keyword>
<comment type="cofactor">
    <cofactor evidence="7 10">
        <name>Mg(2+)</name>
        <dbReference type="ChEBI" id="CHEBI:18420"/>
    </cofactor>
    <text evidence="7 10">Binds 1 Mg(2+) ion per subunit.</text>
</comment>
<evidence type="ECO:0000256" key="8">
    <source>
        <dbReference type="PIRNR" id="PIRNR000485"/>
    </source>
</evidence>
<protein>
    <recommendedName>
        <fullName evidence="7">Amidophosphoribosyltransferase</fullName>
        <shortName evidence="7">ATase</shortName>
        <ecNumber evidence="7">2.4.2.14</ecNumber>
    </recommendedName>
    <alternativeName>
        <fullName evidence="7">Glutamine phosphoribosylpyrophosphate amidotransferase</fullName>
        <shortName evidence="7">GPATase</shortName>
    </alternativeName>
</protein>
<accession>L0EFU9</accession>
<reference evidence="14" key="1">
    <citation type="submission" date="2012-01" db="EMBL/GenBank/DDBJ databases">
        <title>Complete sequence of chromosome of Thermobacillus composti KWC4.</title>
        <authorList>
            <person name="Lucas S."/>
            <person name="Han J."/>
            <person name="Lapidus A."/>
            <person name="Cheng J.-F."/>
            <person name="Goodwin L."/>
            <person name="Pitluck S."/>
            <person name="Peters L."/>
            <person name="Ovchinnikova G."/>
            <person name="Teshima H."/>
            <person name="Detter J.C."/>
            <person name="Han C."/>
            <person name="Tapia R."/>
            <person name="Land M."/>
            <person name="Hauser L."/>
            <person name="Kyrpides N."/>
            <person name="Ivanova N."/>
            <person name="Pagani I."/>
            <person name="Anderson I."/>
            <person name="Woyke T."/>
        </authorList>
    </citation>
    <scope>NUCLEOTIDE SEQUENCE [LARGE SCALE GENOMIC DNA]</scope>
    <source>
        <strain evidence="14">DSM 18247 / JCM 13945 / KWC4</strain>
    </source>
</reference>
<keyword evidence="3 7" id="KW-0328">Glycosyltransferase</keyword>
<feature type="binding site" evidence="7 10">
    <location>
        <position position="321"/>
    </location>
    <ligand>
        <name>Mg(2+)</name>
        <dbReference type="ChEBI" id="CHEBI:18420"/>
    </ligand>
</feature>
<evidence type="ECO:0000256" key="6">
    <source>
        <dbReference type="ARBA" id="ARBA00022962"/>
    </source>
</evidence>
<evidence type="ECO:0000256" key="11">
    <source>
        <dbReference type="PIRSR" id="PIRSR000485-3"/>
    </source>
</evidence>
<dbReference type="SUPFAM" id="SSF56235">
    <property type="entry name" value="N-terminal nucleophile aminohydrolases (Ntn hydrolases)"/>
    <property type="match status" value="1"/>
</dbReference>
<dbReference type="EMBL" id="CP003255">
    <property type="protein sequence ID" value="AGA59153.1"/>
    <property type="molecule type" value="Genomic_DNA"/>
</dbReference>
<feature type="binding site" evidence="7 11">
    <location>
        <position position="527"/>
    </location>
    <ligand>
        <name>[4Fe-4S] cluster</name>
        <dbReference type="ChEBI" id="CHEBI:49883"/>
    </ligand>
</feature>
<comment type="catalytic activity">
    <reaction evidence="7 8">
        <text>5-phospho-beta-D-ribosylamine + L-glutamate + diphosphate = 5-phospho-alpha-D-ribose 1-diphosphate + L-glutamine + H2O</text>
        <dbReference type="Rhea" id="RHEA:14905"/>
        <dbReference type="ChEBI" id="CHEBI:15377"/>
        <dbReference type="ChEBI" id="CHEBI:29985"/>
        <dbReference type="ChEBI" id="CHEBI:33019"/>
        <dbReference type="ChEBI" id="CHEBI:58017"/>
        <dbReference type="ChEBI" id="CHEBI:58359"/>
        <dbReference type="ChEBI" id="CHEBI:58681"/>
        <dbReference type="EC" id="2.4.2.14"/>
    </reaction>
</comment>
<dbReference type="InterPro" id="IPR035584">
    <property type="entry name" value="PurF_N"/>
</dbReference>
<proteinExistence type="inferred from homology"/>
<keyword evidence="5 7" id="KW-0658">Purine biosynthesis</keyword>
<dbReference type="Pfam" id="PF13537">
    <property type="entry name" value="GATase_7"/>
    <property type="match status" value="1"/>
</dbReference>
<dbReference type="AlphaFoldDB" id="L0EFU9"/>
<comment type="similarity">
    <text evidence="2 7 8">In the C-terminal section; belongs to the purine/pyrimidine phosphoribosyltransferase family.</text>
</comment>
<dbReference type="STRING" id="717605.Theco_3095"/>
<dbReference type="eggNOG" id="COG0034">
    <property type="taxonomic scope" value="Bacteria"/>
</dbReference>
<dbReference type="CDD" id="cd00715">
    <property type="entry name" value="GPATase_N"/>
    <property type="match status" value="1"/>
</dbReference>
<keyword evidence="4 7" id="KW-0808">Transferase</keyword>
<feature type="domain" description="Glutamine amidotransferase type-2" evidence="12">
    <location>
        <begin position="36"/>
        <end position="257"/>
    </location>
</feature>
<feature type="binding site" evidence="7 11">
    <location>
        <position position="274"/>
    </location>
    <ligand>
        <name>[4Fe-4S] cluster</name>
        <dbReference type="ChEBI" id="CHEBI:49883"/>
    </ligand>
</feature>
<dbReference type="SUPFAM" id="SSF53271">
    <property type="entry name" value="PRTase-like"/>
    <property type="match status" value="1"/>
</dbReference>
<sequence length="550" mass="58723">MSAEELSSPVQSWADGSYYNEGAGREDLFDKVREECGVFGVFGIPDAAALTYYGLHALQHRGEESCGICTVDSARPFESFKAHRGMGLVKEVFTKEALDGLSGDRAIGHVRYSTSGSSALANAQPLVFKYRDGDLAVATNGNLVNAPEIRAELEAAGSIFQTTSDTEVIAHLIARSPLDFVDAVKAALQRVVGGFAFLIMTNTKLIAASDPNGLRPLCMGRLGDGYVFASETCALETVGAEFVRDIYPGEMLILGEGKDIRVERFAPLKRRAVCAMEYIYFARPDSDVAGINLHAARKRMGSRLALESFVDADVVTGVPDSSISAAIGYAEQTGIPYELGLIKNKYTGRTFIQPSQELRERGVKMKLSAVRRVVEGKRVVMIDDSIVRGTTSRRIVNLLREAGAVEVHVRITSPPFANPCFYGIDTPDRKDLIASEKTVEEIRQAINADSLQFLSKEGFIEAVVGRVGAGAAVAVGAGVGGGTSLGAGSSGAGRVPDLSRLDLKGLQAAGLTPAEFEAALRINGGMCMACFDNDYPTPIEFANASKTCSC</sequence>
<evidence type="ECO:0000259" key="12">
    <source>
        <dbReference type="PROSITE" id="PS51278"/>
    </source>
</evidence>
<dbReference type="InterPro" id="IPR000836">
    <property type="entry name" value="PRTase_dom"/>
</dbReference>
<dbReference type="GO" id="GO:0006189">
    <property type="term" value="P:'de novo' IMP biosynthetic process"/>
    <property type="evidence" value="ECO:0007669"/>
    <property type="project" value="UniProtKB-UniRule"/>
</dbReference>
<feature type="binding site" evidence="7 10">
    <location>
        <position position="383"/>
    </location>
    <ligand>
        <name>Mg(2+)</name>
        <dbReference type="ChEBI" id="CHEBI:18420"/>
    </ligand>
</feature>
<keyword evidence="7 10" id="KW-0479">Metal-binding</keyword>
<dbReference type="UniPathway" id="UPA00074">
    <property type="reaction ID" value="UER00124"/>
</dbReference>
<evidence type="ECO:0000256" key="9">
    <source>
        <dbReference type="PIRSR" id="PIRSR000485-1"/>
    </source>
</evidence>
<dbReference type="InterPro" id="IPR005854">
    <property type="entry name" value="PurF"/>
</dbReference>
<dbReference type="GO" id="GO:0004044">
    <property type="term" value="F:amidophosphoribosyltransferase activity"/>
    <property type="evidence" value="ECO:0007669"/>
    <property type="project" value="UniProtKB-UniRule"/>
</dbReference>
<evidence type="ECO:0000256" key="4">
    <source>
        <dbReference type="ARBA" id="ARBA00022679"/>
    </source>
</evidence>
<dbReference type="Gene3D" id="3.40.50.2020">
    <property type="match status" value="1"/>
</dbReference>
<dbReference type="CDD" id="cd06223">
    <property type="entry name" value="PRTases_typeI"/>
    <property type="match status" value="1"/>
</dbReference>
<dbReference type="KEGG" id="tco:Theco_3095"/>
<evidence type="ECO:0000256" key="10">
    <source>
        <dbReference type="PIRSR" id="PIRSR000485-2"/>
    </source>
</evidence>
<dbReference type="PROSITE" id="PS51278">
    <property type="entry name" value="GATASE_TYPE_2"/>
    <property type="match status" value="1"/>
</dbReference>
<dbReference type="EC" id="2.4.2.14" evidence="7"/>
<evidence type="ECO:0000256" key="2">
    <source>
        <dbReference type="ARBA" id="ARBA00010138"/>
    </source>
</evidence>
<feature type="binding site" evidence="7 11">
    <location>
        <position position="530"/>
    </location>
    <ligand>
        <name>[4Fe-4S] cluster</name>
        <dbReference type="ChEBI" id="CHEBI:49883"/>
    </ligand>
</feature>
<comment type="pathway">
    <text evidence="1 7 8">Purine metabolism; IMP biosynthesis via de novo pathway; N(1)-(5-phospho-D-ribosyl)glycinamide from 5-phospho-alpha-D-ribose 1-diphosphate: step 1/2.</text>
</comment>
<evidence type="ECO:0000313" key="14">
    <source>
        <dbReference type="Proteomes" id="UP000010795"/>
    </source>
</evidence>
<organism evidence="13 14">
    <name type="scientific">Thermobacillus composti (strain DSM 18247 / JCM 13945 / KWC4)</name>
    <dbReference type="NCBI Taxonomy" id="717605"/>
    <lineage>
        <taxon>Bacteria</taxon>
        <taxon>Bacillati</taxon>
        <taxon>Bacillota</taxon>
        <taxon>Bacilli</taxon>
        <taxon>Bacillales</taxon>
        <taxon>Paenibacillaceae</taxon>
        <taxon>Thermobacillus</taxon>
    </lineage>
</organism>
<feature type="binding site" evidence="7 10">
    <location>
        <position position="384"/>
    </location>
    <ligand>
        <name>Mg(2+)</name>
        <dbReference type="ChEBI" id="CHEBI:18420"/>
    </ligand>
</feature>
<keyword evidence="7" id="KW-0004">4Fe-4S</keyword>
<evidence type="ECO:0000256" key="3">
    <source>
        <dbReference type="ARBA" id="ARBA00022676"/>
    </source>
</evidence>
<evidence type="ECO:0000313" key="13">
    <source>
        <dbReference type="EMBL" id="AGA59153.1"/>
    </source>
</evidence>
<gene>
    <name evidence="7" type="primary">purF</name>
    <name evidence="13" type="ordered locus">Theco_3095</name>
</gene>
<evidence type="ECO:0000256" key="7">
    <source>
        <dbReference type="HAMAP-Rule" id="MF_01931"/>
    </source>
</evidence>